<dbReference type="STRING" id="1618436.UV59_C0053G0011"/>
<evidence type="ECO:0000259" key="1">
    <source>
        <dbReference type="Pfam" id="PF01909"/>
    </source>
</evidence>
<reference evidence="2 3" key="1">
    <citation type="journal article" date="2015" name="Nature">
        <title>rRNA introns, odd ribosomes, and small enigmatic genomes across a large radiation of phyla.</title>
        <authorList>
            <person name="Brown C.T."/>
            <person name="Hug L.A."/>
            <person name="Thomas B.C."/>
            <person name="Sharon I."/>
            <person name="Castelle C.J."/>
            <person name="Singh A."/>
            <person name="Wilkins M.J."/>
            <person name="Williams K.H."/>
            <person name="Banfield J.F."/>
        </authorList>
    </citation>
    <scope>NUCLEOTIDE SEQUENCE [LARGE SCALE GENOMIC DNA]</scope>
</reference>
<dbReference type="AlphaFoldDB" id="A0A0G1CBN6"/>
<dbReference type="InterPro" id="IPR052548">
    <property type="entry name" value="Type_VII_TA_antitoxin"/>
</dbReference>
<dbReference type="Pfam" id="PF01909">
    <property type="entry name" value="NTP_transf_2"/>
    <property type="match status" value="1"/>
</dbReference>
<evidence type="ECO:0000313" key="2">
    <source>
        <dbReference type="EMBL" id="KKS82819.1"/>
    </source>
</evidence>
<dbReference type="InterPro" id="IPR002934">
    <property type="entry name" value="Polymerase_NTP_transf_dom"/>
</dbReference>
<organism evidence="2 3">
    <name type="scientific">Candidatus Gottesmanbacteria bacterium GW2011_GWA1_43_11</name>
    <dbReference type="NCBI Taxonomy" id="1618436"/>
    <lineage>
        <taxon>Bacteria</taxon>
        <taxon>Candidatus Gottesmaniibacteriota</taxon>
    </lineage>
</organism>
<dbReference type="EMBL" id="LCFB01000053">
    <property type="protein sequence ID" value="KKS82819.1"/>
    <property type="molecule type" value="Genomic_DNA"/>
</dbReference>
<name>A0A0G1CBN6_9BACT</name>
<evidence type="ECO:0000313" key="3">
    <source>
        <dbReference type="Proteomes" id="UP000034543"/>
    </source>
</evidence>
<proteinExistence type="predicted"/>
<dbReference type="Gene3D" id="3.30.460.10">
    <property type="entry name" value="Beta Polymerase, domain 2"/>
    <property type="match status" value="1"/>
</dbReference>
<sequence>MASQKKLTKEIALQVSRFAKQLQLSKIPVNHLIVFGSQAKGDAKPWSDIDICVISDTFGKDRHRERVTLMKLTDEKTIDIEPHPYHPRDFADKWDPLAHEIKKYGIVIK</sequence>
<dbReference type="PANTHER" id="PTHR33933">
    <property type="entry name" value="NUCLEOTIDYLTRANSFERASE"/>
    <property type="match status" value="1"/>
</dbReference>
<dbReference type="Proteomes" id="UP000034543">
    <property type="component" value="Unassembled WGS sequence"/>
</dbReference>
<comment type="caution">
    <text evidence="2">The sequence shown here is derived from an EMBL/GenBank/DDBJ whole genome shotgun (WGS) entry which is preliminary data.</text>
</comment>
<protein>
    <submittedName>
        <fullName evidence="2">Polymerase, beta domain protein region protein</fullName>
    </submittedName>
</protein>
<dbReference type="InterPro" id="IPR043519">
    <property type="entry name" value="NT_sf"/>
</dbReference>
<dbReference type="SUPFAM" id="SSF81301">
    <property type="entry name" value="Nucleotidyltransferase"/>
    <property type="match status" value="1"/>
</dbReference>
<feature type="domain" description="Polymerase nucleotidyl transferase" evidence="1">
    <location>
        <begin position="24"/>
        <end position="74"/>
    </location>
</feature>
<accession>A0A0G1CBN6</accession>
<gene>
    <name evidence="2" type="ORF">UV59_C0053G0011</name>
</gene>
<dbReference type="CDD" id="cd05403">
    <property type="entry name" value="NT_KNTase_like"/>
    <property type="match status" value="1"/>
</dbReference>
<dbReference type="GO" id="GO:0016779">
    <property type="term" value="F:nucleotidyltransferase activity"/>
    <property type="evidence" value="ECO:0007669"/>
    <property type="project" value="InterPro"/>
</dbReference>
<dbReference type="PANTHER" id="PTHR33933:SF3">
    <property type="entry name" value="PROTEIN ADENYLYLTRANSFERASE MJ0604-RELATED"/>
    <property type="match status" value="1"/>
</dbReference>